<dbReference type="InterPro" id="IPR045584">
    <property type="entry name" value="Pilin-like"/>
</dbReference>
<reference evidence="7 8" key="1">
    <citation type="journal article" date="2016" name="Nat. Commun.">
        <title>Thousands of microbial genomes shed light on interconnected biogeochemical processes in an aquifer system.</title>
        <authorList>
            <person name="Anantharaman K."/>
            <person name="Brown C.T."/>
            <person name="Hug L.A."/>
            <person name="Sharon I."/>
            <person name="Castelle C.J."/>
            <person name="Probst A.J."/>
            <person name="Thomas B.C."/>
            <person name="Singh A."/>
            <person name="Wilkins M.J."/>
            <person name="Karaoz U."/>
            <person name="Brodie E.L."/>
            <person name="Williams K.H."/>
            <person name="Hubbard S.S."/>
            <person name="Banfield J.F."/>
        </authorList>
    </citation>
    <scope>NUCLEOTIDE SEQUENCE [LARGE SCALE GENOMIC DNA]</scope>
</reference>
<dbReference type="InterPro" id="IPR012902">
    <property type="entry name" value="N_methyl_site"/>
</dbReference>
<feature type="transmembrane region" description="Helical" evidence="6">
    <location>
        <begin position="6"/>
        <end position="26"/>
    </location>
</feature>
<accession>A0A1F7GXN0</accession>
<dbReference type="EMBL" id="MFZO01000045">
    <property type="protein sequence ID" value="OGK23585.1"/>
    <property type="molecule type" value="Genomic_DNA"/>
</dbReference>
<evidence type="ECO:0000256" key="6">
    <source>
        <dbReference type="SAM" id="Phobius"/>
    </source>
</evidence>
<organism evidence="7 8">
    <name type="scientific">Candidatus Roizmanbacteria bacterium RIFCSPHIGHO2_02_FULL_38_11</name>
    <dbReference type="NCBI Taxonomy" id="1802039"/>
    <lineage>
        <taxon>Bacteria</taxon>
        <taxon>Candidatus Roizmaniibacteriota</taxon>
    </lineage>
</organism>
<dbReference type="PRINTS" id="PR00813">
    <property type="entry name" value="BCTERIALGSPG"/>
</dbReference>
<dbReference type="Proteomes" id="UP000177913">
    <property type="component" value="Unassembled WGS sequence"/>
</dbReference>
<keyword evidence="5 6" id="KW-0472">Membrane</keyword>
<dbReference type="AlphaFoldDB" id="A0A1F7GXN0"/>
<dbReference type="NCBIfam" id="TIGR02532">
    <property type="entry name" value="IV_pilin_GFxxxE"/>
    <property type="match status" value="1"/>
</dbReference>
<keyword evidence="3 6" id="KW-0812">Transmembrane</keyword>
<comment type="subcellular location">
    <subcellularLocation>
        <location evidence="1">Membrane</location>
        <topology evidence="1">Single-pass membrane protein</topology>
    </subcellularLocation>
</comment>
<evidence type="ECO:0000313" key="8">
    <source>
        <dbReference type="Proteomes" id="UP000177913"/>
    </source>
</evidence>
<evidence type="ECO:0000256" key="4">
    <source>
        <dbReference type="ARBA" id="ARBA00022989"/>
    </source>
</evidence>
<dbReference type="GO" id="GO:0015628">
    <property type="term" value="P:protein secretion by the type II secretion system"/>
    <property type="evidence" value="ECO:0007669"/>
    <property type="project" value="InterPro"/>
</dbReference>
<dbReference type="SUPFAM" id="SSF54523">
    <property type="entry name" value="Pili subunits"/>
    <property type="match status" value="1"/>
</dbReference>
<dbReference type="PANTHER" id="PTHR30093:SF44">
    <property type="entry name" value="TYPE II SECRETION SYSTEM CORE PROTEIN G"/>
    <property type="match status" value="1"/>
</dbReference>
<comment type="caution">
    <text evidence="7">The sequence shown here is derived from an EMBL/GenBank/DDBJ whole genome shotgun (WGS) entry which is preliminary data.</text>
</comment>
<evidence type="ECO:0000313" key="7">
    <source>
        <dbReference type="EMBL" id="OGK23585.1"/>
    </source>
</evidence>
<gene>
    <name evidence="7" type="ORF">A3C25_04770</name>
</gene>
<evidence type="ECO:0008006" key="9">
    <source>
        <dbReference type="Google" id="ProtNLM"/>
    </source>
</evidence>
<sequence>MKESFTLLELLVVIGIIGMLAALSLPNFMSARERARDAQRKNDLKQIQSALELYKQDQTPPSFIAEGAGNTFPNTGSSWVEGLNTYMNKVPGDPAAPYYYLPDNSTLTFTLAACLENAADPEGQACPGGFACTSGLCYIVIEP</sequence>
<evidence type="ECO:0000256" key="1">
    <source>
        <dbReference type="ARBA" id="ARBA00004167"/>
    </source>
</evidence>
<evidence type="ECO:0000256" key="2">
    <source>
        <dbReference type="ARBA" id="ARBA00022481"/>
    </source>
</evidence>
<keyword evidence="2" id="KW-0488">Methylation</keyword>
<evidence type="ECO:0000256" key="5">
    <source>
        <dbReference type="ARBA" id="ARBA00023136"/>
    </source>
</evidence>
<dbReference type="Gene3D" id="3.30.700.10">
    <property type="entry name" value="Glycoprotein, Type 4 Pilin"/>
    <property type="match status" value="1"/>
</dbReference>
<name>A0A1F7GXN0_9BACT</name>
<keyword evidence="4 6" id="KW-1133">Transmembrane helix</keyword>
<evidence type="ECO:0000256" key="3">
    <source>
        <dbReference type="ARBA" id="ARBA00022692"/>
    </source>
</evidence>
<dbReference type="InterPro" id="IPR000983">
    <property type="entry name" value="Bac_GSPG_pilin"/>
</dbReference>
<dbReference type="PANTHER" id="PTHR30093">
    <property type="entry name" value="GENERAL SECRETION PATHWAY PROTEIN G"/>
    <property type="match status" value="1"/>
</dbReference>
<dbReference type="GO" id="GO:0015627">
    <property type="term" value="C:type II protein secretion system complex"/>
    <property type="evidence" value="ECO:0007669"/>
    <property type="project" value="InterPro"/>
</dbReference>
<dbReference type="GO" id="GO:0016020">
    <property type="term" value="C:membrane"/>
    <property type="evidence" value="ECO:0007669"/>
    <property type="project" value="UniProtKB-SubCell"/>
</dbReference>
<proteinExistence type="predicted"/>
<protein>
    <recommendedName>
        <fullName evidence="9">Type II secretion system protein GspG C-terminal domain-containing protein</fullName>
    </recommendedName>
</protein>
<dbReference type="Pfam" id="PF07963">
    <property type="entry name" value="N_methyl"/>
    <property type="match status" value="1"/>
</dbReference>